<feature type="region of interest" description="Disordered" evidence="8">
    <location>
        <begin position="496"/>
        <end position="541"/>
    </location>
</feature>
<dbReference type="GeneID" id="26306142"/>
<dbReference type="SUPFAM" id="SSF90096">
    <property type="entry name" value="Subunits of heterodimeric actin filament capping protein Capz"/>
    <property type="match status" value="1"/>
</dbReference>
<comment type="similarity">
    <text evidence="2">Belongs to the F-actin-capping protein beta subunit family.</text>
</comment>
<evidence type="ECO:0000313" key="10">
    <source>
        <dbReference type="Proteomes" id="UP000053758"/>
    </source>
</evidence>
<accession>A0A081CK24</accession>
<keyword evidence="10" id="KW-1185">Reference proteome</keyword>
<evidence type="ECO:0000256" key="2">
    <source>
        <dbReference type="ARBA" id="ARBA00006039"/>
    </source>
</evidence>
<keyword evidence="4" id="KW-0117">Actin capping</keyword>
<keyword evidence="6" id="KW-0009">Actin-binding</keyword>
<feature type="region of interest" description="Disordered" evidence="8">
    <location>
        <begin position="748"/>
        <end position="873"/>
    </location>
</feature>
<keyword evidence="5" id="KW-0963">Cytoplasm</keyword>
<dbReference type="EMBL" id="DF830083">
    <property type="protein sequence ID" value="GAK67020.1"/>
    <property type="molecule type" value="Genomic_DNA"/>
</dbReference>
<dbReference type="GO" id="GO:0000902">
    <property type="term" value="P:cell morphogenesis"/>
    <property type="evidence" value="ECO:0007669"/>
    <property type="project" value="TreeGrafter"/>
</dbReference>
<evidence type="ECO:0000256" key="7">
    <source>
        <dbReference type="ARBA" id="ARBA00023212"/>
    </source>
</evidence>
<feature type="compositionally biased region" description="Basic and acidic residues" evidence="8">
    <location>
        <begin position="592"/>
        <end position="608"/>
    </location>
</feature>
<feature type="compositionally biased region" description="Polar residues" evidence="8">
    <location>
        <begin position="758"/>
        <end position="767"/>
    </location>
</feature>
<reference evidence="9" key="1">
    <citation type="submission" date="2014-07" db="EMBL/GenBank/DDBJ databases">
        <title>Draft genome sequence of the yeast Pseudozyma antarctica JCM 10317 known as a producer of lipase B which used in a wide range of industrial applications.</title>
        <authorList>
            <person name="Morita T."/>
            <person name="Saika A."/>
            <person name="Koike H."/>
        </authorList>
    </citation>
    <scope>NUCLEOTIDE SEQUENCE</scope>
    <source>
        <strain evidence="9">JCM 10317</strain>
    </source>
</reference>
<evidence type="ECO:0000256" key="8">
    <source>
        <dbReference type="SAM" id="MobiDB-lite"/>
    </source>
</evidence>
<organism evidence="9">
    <name type="scientific">Pseudozyma antarctica</name>
    <name type="common">Yeast</name>
    <name type="synonym">Candida antarctica</name>
    <dbReference type="NCBI Taxonomy" id="84753"/>
    <lineage>
        <taxon>Eukaryota</taxon>
        <taxon>Fungi</taxon>
        <taxon>Dikarya</taxon>
        <taxon>Basidiomycota</taxon>
        <taxon>Ustilaginomycotina</taxon>
        <taxon>Ustilaginomycetes</taxon>
        <taxon>Ustilaginales</taxon>
        <taxon>Ustilaginaceae</taxon>
        <taxon>Moesziomyces</taxon>
    </lineage>
</organism>
<dbReference type="GO" id="GO:0008290">
    <property type="term" value="C:F-actin capping protein complex"/>
    <property type="evidence" value="ECO:0007669"/>
    <property type="project" value="InterPro"/>
</dbReference>
<evidence type="ECO:0000256" key="3">
    <source>
        <dbReference type="ARBA" id="ARBA00021859"/>
    </source>
</evidence>
<dbReference type="InterPro" id="IPR042276">
    <property type="entry name" value="CapZ_alpha/beta_2"/>
</dbReference>
<gene>
    <name evidence="9" type="ORF">PAN0_016d5246</name>
</gene>
<evidence type="ECO:0000256" key="4">
    <source>
        <dbReference type="ARBA" id="ARBA00022467"/>
    </source>
</evidence>
<dbReference type="InterPro" id="IPR037282">
    <property type="entry name" value="CapZ_alpha/beta"/>
</dbReference>
<dbReference type="PRINTS" id="PR00192">
    <property type="entry name" value="FACTINCAPB"/>
</dbReference>
<feature type="region of interest" description="Disordered" evidence="8">
    <location>
        <begin position="33"/>
        <end position="66"/>
    </location>
</feature>
<feature type="compositionally biased region" description="Low complexity" evidence="8">
    <location>
        <begin position="40"/>
        <end position="54"/>
    </location>
</feature>
<name>A0A081CK24_PSEA2</name>
<evidence type="ECO:0000256" key="6">
    <source>
        <dbReference type="ARBA" id="ARBA00023203"/>
    </source>
</evidence>
<dbReference type="Gene3D" id="1.20.58.570">
    <property type="match status" value="1"/>
</dbReference>
<protein>
    <recommendedName>
        <fullName evidence="3">F-actin-capping protein subunit beta</fullName>
    </recommendedName>
</protein>
<dbReference type="GO" id="GO:0051015">
    <property type="term" value="F:actin filament binding"/>
    <property type="evidence" value="ECO:0007669"/>
    <property type="project" value="TreeGrafter"/>
</dbReference>
<dbReference type="Gene3D" id="3.90.1150.210">
    <property type="entry name" value="F-actin capping protein, beta subunit"/>
    <property type="match status" value="1"/>
</dbReference>
<dbReference type="FunFam" id="1.20.58.570:FF:000001">
    <property type="entry name" value="F-actin-capping protein subunit beta"/>
    <property type="match status" value="1"/>
</dbReference>
<dbReference type="PANTHER" id="PTHR10619:SF0">
    <property type="entry name" value="F-ACTIN-CAPPING PROTEIN SUBUNIT BETA ISOFORMS 1 AND 2"/>
    <property type="match status" value="1"/>
</dbReference>
<dbReference type="GO" id="GO:0051016">
    <property type="term" value="P:barbed-end actin filament capping"/>
    <property type="evidence" value="ECO:0007669"/>
    <property type="project" value="InterPro"/>
</dbReference>
<dbReference type="Pfam" id="PF01115">
    <property type="entry name" value="F_actin_cap_B"/>
    <property type="match status" value="1"/>
</dbReference>
<dbReference type="Proteomes" id="UP000053758">
    <property type="component" value="Unassembled WGS sequence"/>
</dbReference>
<comment type="subcellular location">
    <subcellularLocation>
        <location evidence="1">Cytoplasm</location>
        <location evidence="1">Cytoskeleton</location>
    </subcellularLocation>
</comment>
<proteinExistence type="inferred from homology"/>
<dbReference type="HOGENOM" id="CLU_337417_0_0_1"/>
<evidence type="ECO:0000313" key="9">
    <source>
        <dbReference type="EMBL" id="GAK67020.1"/>
    </source>
</evidence>
<feature type="compositionally biased region" description="Low complexity" evidence="8">
    <location>
        <begin position="778"/>
        <end position="788"/>
    </location>
</feature>
<sequence length="873" mass="93928">MPAQAWGVGGITGQIVRRYQGAGRAKQPWPLELHKDAGCSSPSASTGSTSLTPTMACSAADTPSRTVPQSNRAQAIMTDPLDLSLDLLRRLPPSKVEANLESIVKLIPSYADDLYSSVDQPLRVKIDDSKQGAGREFLCCDYNKDGDSWRSWISDTYHPPISADADESVDGEPGTRPSASLRSLELKFNDAFETYAKLYYENALSSVYLWDLDSEPSSLASAAVGGTQAPSTFAGVVLLKKTIGQDGGNGVAGAWDSIHVFEATERASGSSKSSSAATGASASYKLTSTVMLSLVRRDEGEDAVDAKASSTRVGTVEIAGSLTRQSEADYALPDFVSHVANVGRMIEDMEAKMRNQLQEVYFGKTRDVVGQLRSTQSLEKERRARDLQKELMGLWKNPTSRLAPAQLRSDAATPHFDRYVCRRGERTLMVHPLVLATAASAGVGAVVAFELAVFRPWRDENWPHGFAQGVRSEFLKLRQEVEQAVNEIHRDFRTRRDERRRGDDGHTRLNDDELDDFRRGVGEEASSERSQHEFEMHEREASAYRDQLRASMMQASGSNPHHSSDGLRRRRRSNADGASGIAADQTATTAAVEEKRVPASPELSHHNLGDASPSIGDTASLADAGDSRFNTVRGRALNAEPRETLAEDAAENDAAKNGLLGLDFSQPNTPPSLDPAPSKSQCDPFADIVDDTASSWHAVFDNRSAALSRRNTDDEASVIEHPSAHGHLSEEGHMELDTNGLSQTLSEQHLGAPRDDGTSSVGSSPYRSNRALAAPIEGADAGSSSGGSEPDFEVISDTADSEARWSHLDAPPSPTISSASEALNVTARREAALSPAHSDAGDSDSWAELSEPGSDTEAPVGARMQSGSPTRLA</sequence>
<dbReference type="InterPro" id="IPR001698">
    <property type="entry name" value="CAPZB"/>
</dbReference>
<evidence type="ECO:0000256" key="5">
    <source>
        <dbReference type="ARBA" id="ARBA00022490"/>
    </source>
</evidence>
<dbReference type="AlphaFoldDB" id="A0A081CK24"/>
<keyword evidence="7" id="KW-0206">Cytoskeleton</keyword>
<dbReference type="InterPro" id="IPR043175">
    <property type="entry name" value="CAPZB_N"/>
</dbReference>
<feature type="region of interest" description="Disordered" evidence="8">
    <location>
        <begin position="554"/>
        <end position="623"/>
    </location>
</feature>
<evidence type="ECO:0000256" key="1">
    <source>
        <dbReference type="ARBA" id="ARBA00004245"/>
    </source>
</evidence>
<dbReference type="RefSeq" id="XP_014654673.1">
    <property type="nucleotide sequence ID" value="XM_014799187.1"/>
</dbReference>
<dbReference type="PANTHER" id="PTHR10619">
    <property type="entry name" value="F-ACTIN-CAPPING PROTEIN SUBUNIT BETA"/>
    <property type="match status" value="1"/>
</dbReference>